<dbReference type="InterPro" id="IPR018477">
    <property type="entry name" value="BICD"/>
</dbReference>
<feature type="region of interest" description="Disordered" evidence="4">
    <location>
        <begin position="478"/>
        <end position="507"/>
    </location>
</feature>
<feature type="compositionally biased region" description="Polar residues" evidence="4">
    <location>
        <begin position="312"/>
        <end position="321"/>
    </location>
</feature>
<gene>
    <name evidence="5" type="ORF">EB796_015049</name>
</gene>
<feature type="compositionally biased region" description="Acidic residues" evidence="4">
    <location>
        <begin position="298"/>
        <end position="308"/>
    </location>
</feature>
<feature type="compositionally biased region" description="Basic and acidic residues" evidence="4">
    <location>
        <begin position="693"/>
        <end position="708"/>
    </location>
</feature>
<dbReference type="GO" id="GO:0005829">
    <property type="term" value="C:cytosol"/>
    <property type="evidence" value="ECO:0007669"/>
    <property type="project" value="TreeGrafter"/>
</dbReference>
<dbReference type="GO" id="GO:0070840">
    <property type="term" value="F:dynein complex binding"/>
    <property type="evidence" value="ECO:0007669"/>
    <property type="project" value="InterPro"/>
</dbReference>
<proteinExistence type="inferred from homology"/>
<comment type="caution">
    <text evidence="5">The sequence shown here is derived from an EMBL/GenBank/DDBJ whole genome shotgun (WGS) entry which is preliminary data.</text>
</comment>
<dbReference type="GO" id="GO:0072393">
    <property type="term" value="P:microtubule anchoring at microtubule organizing center"/>
    <property type="evidence" value="ECO:0007669"/>
    <property type="project" value="TreeGrafter"/>
</dbReference>
<feature type="coiled-coil region" evidence="3">
    <location>
        <begin position="329"/>
        <end position="377"/>
    </location>
</feature>
<dbReference type="GO" id="GO:0008093">
    <property type="term" value="F:cytoskeletal anchor activity"/>
    <property type="evidence" value="ECO:0007669"/>
    <property type="project" value="InterPro"/>
</dbReference>
<dbReference type="GO" id="GO:0034452">
    <property type="term" value="F:dynactin binding"/>
    <property type="evidence" value="ECO:0007669"/>
    <property type="project" value="TreeGrafter"/>
</dbReference>
<feature type="compositionally biased region" description="Low complexity" evidence="4">
    <location>
        <begin position="488"/>
        <end position="499"/>
    </location>
</feature>
<evidence type="ECO:0000313" key="6">
    <source>
        <dbReference type="Proteomes" id="UP000593567"/>
    </source>
</evidence>
<protein>
    <submittedName>
        <fullName evidence="5">BICD2</fullName>
    </submittedName>
</protein>
<dbReference type="AlphaFoldDB" id="A0A7J7JJX8"/>
<dbReference type="Proteomes" id="UP000593567">
    <property type="component" value="Unassembled WGS sequence"/>
</dbReference>
<dbReference type="GO" id="GO:0005794">
    <property type="term" value="C:Golgi apparatus"/>
    <property type="evidence" value="ECO:0007669"/>
    <property type="project" value="TreeGrafter"/>
</dbReference>
<feature type="compositionally biased region" description="Polar residues" evidence="4">
    <location>
        <begin position="753"/>
        <end position="764"/>
    </location>
</feature>
<comment type="similarity">
    <text evidence="1">Belongs to the BicD family.</text>
</comment>
<dbReference type="GO" id="GO:0070507">
    <property type="term" value="P:regulation of microtubule cytoskeleton organization"/>
    <property type="evidence" value="ECO:0007669"/>
    <property type="project" value="TreeGrafter"/>
</dbReference>
<dbReference type="Pfam" id="PF09730">
    <property type="entry name" value="BicD"/>
    <property type="match status" value="1"/>
</dbReference>
<evidence type="ECO:0000313" key="5">
    <source>
        <dbReference type="EMBL" id="KAF6026649.1"/>
    </source>
</evidence>
<organism evidence="5 6">
    <name type="scientific">Bugula neritina</name>
    <name type="common">Brown bryozoan</name>
    <name type="synonym">Sertularia neritina</name>
    <dbReference type="NCBI Taxonomy" id="10212"/>
    <lineage>
        <taxon>Eukaryota</taxon>
        <taxon>Metazoa</taxon>
        <taxon>Spiralia</taxon>
        <taxon>Lophotrochozoa</taxon>
        <taxon>Bryozoa</taxon>
        <taxon>Gymnolaemata</taxon>
        <taxon>Cheilostomatida</taxon>
        <taxon>Flustrina</taxon>
        <taxon>Buguloidea</taxon>
        <taxon>Bugulidae</taxon>
        <taxon>Bugula</taxon>
    </lineage>
</organism>
<sequence>MEAELRFAVHDDHDDENKIEELCLELTRLQKEIEEVNQHKIQAAEYGLAVLEEKQQLQEQLDQLELINEQTSVELQHLKQALAKHEVSSKLEKHINSVEEEQLILEKNSKEEEYKSLVTQLQSELKLTKQKLEVLQTDEPTHLGFADRLEEAEHEKVSLRRDIREFKQRESRILSDYSELEEENISLQKQVLSLQQEKVAVQQLLWEKERLKEEVEQQKAQNADLQHLREIVENNLEESIKSLVHEREMRHQLQREYDELRTQEAIFTLNKMAHLTGISSDIFDVSQSGDESATTSDQEGDSNCSEDADSSKAYSQRQQSSCGGGDLFSEIHLSEIAKFEELLAAAEKERDELTEKCSDLQTKIHGLEEELSAAKVVVEASKLIKEVEVNELNIENEGRSAEEVELLQTKITELESKICKYEGEIKELKELSHLKGNMQESLVKVVCSLSSVYEVLCKANNETPNRLMQEHLQFGGKSSLSNGGISEAPGAPTDPAAPGSLTSTADSTMEAEELDVDKLNKLILVLGDQTKYVKRSVDTALDRYNQLVVEKGNSEDIEEIQEMNRKLKTLLNTKREQIATLRSVLKANKSTAEVALANLKQKYETEKVLVTQTMGKLRNELKSLKEDAATFSSLRAMFAQRCDEYVTQLDQLQRQLSSAEEEKKTLNSLLRMAIQQKLALTQRLEDLEYDREKRSVRGSVDRRRDFRRTSSHHNHTKVSSAEATSPSAAGNPTSYSGFSLLSQKPQGLAVTVRQGTPSRSVTQEGKNRLAALLGRASSASGV</sequence>
<evidence type="ECO:0000256" key="4">
    <source>
        <dbReference type="SAM" id="MobiDB-lite"/>
    </source>
</evidence>
<feature type="compositionally biased region" description="Polar residues" evidence="4">
    <location>
        <begin position="286"/>
        <end position="297"/>
    </location>
</feature>
<keyword evidence="2 3" id="KW-0175">Coiled coil</keyword>
<dbReference type="EMBL" id="VXIV02002236">
    <property type="protein sequence ID" value="KAF6026649.1"/>
    <property type="molecule type" value="Genomic_DNA"/>
</dbReference>
<dbReference type="Gene3D" id="6.10.250.2470">
    <property type="match status" value="1"/>
</dbReference>
<feature type="region of interest" description="Disordered" evidence="4">
    <location>
        <begin position="286"/>
        <end position="323"/>
    </location>
</feature>
<dbReference type="PANTHER" id="PTHR31233:SF6">
    <property type="entry name" value="PROTEIN BICAUDAL D"/>
    <property type="match status" value="1"/>
</dbReference>
<feature type="compositionally biased region" description="Polar residues" evidence="4">
    <location>
        <begin position="717"/>
        <end position="745"/>
    </location>
</feature>
<accession>A0A7J7JJX8</accession>
<evidence type="ECO:0000256" key="3">
    <source>
        <dbReference type="SAM" id="Coils"/>
    </source>
</evidence>
<dbReference type="OrthoDB" id="10069295at2759"/>
<feature type="coiled-coil region" evidence="3">
    <location>
        <begin position="111"/>
        <end position="263"/>
    </location>
</feature>
<evidence type="ECO:0000256" key="1">
    <source>
        <dbReference type="ARBA" id="ARBA00010061"/>
    </source>
</evidence>
<name>A0A7J7JJX8_BUGNE</name>
<feature type="coiled-coil region" evidence="3">
    <location>
        <begin position="553"/>
        <end position="676"/>
    </location>
</feature>
<dbReference type="PANTHER" id="PTHR31233">
    <property type="entry name" value="BICAUDAL D FAMILY MEMBER"/>
    <property type="match status" value="1"/>
</dbReference>
<reference evidence="5" key="1">
    <citation type="submission" date="2020-06" db="EMBL/GenBank/DDBJ databases">
        <title>Draft genome of Bugula neritina, a colonial animal packing powerful symbionts and potential medicines.</title>
        <authorList>
            <person name="Rayko M."/>
        </authorList>
    </citation>
    <scope>NUCLEOTIDE SEQUENCE [LARGE SCALE GENOMIC DNA]</scope>
    <source>
        <strain evidence="5">Kwan_BN1</strain>
    </source>
</reference>
<evidence type="ECO:0000256" key="2">
    <source>
        <dbReference type="ARBA" id="ARBA00023054"/>
    </source>
</evidence>
<feature type="coiled-coil region" evidence="3">
    <location>
        <begin position="19"/>
        <end position="81"/>
    </location>
</feature>
<feature type="region of interest" description="Disordered" evidence="4">
    <location>
        <begin position="693"/>
        <end position="767"/>
    </location>
</feature>
<keyword evidence="6" id="KW-1185">Reference proteome</keyword>